<evidence type="ECO:0000313" key="5">
    <source>
        <dbReference type="Proteomes" id="UP000006753"/>
    </source>
</evidence>
<name>K1WJY7_MARBU</name>
<dbReference type="HOGENOM" id="CLU_704149_0_0_1"/>
<dbReference type="CDD" id="cd00105">
    <property type="entry name" value="KH-I"/>
    <property type="match status" value="1"/>
</dbReference>
<dbReference type="KEGG" id="mbe:MBM_09303"/>
<dbReference type="InterPro" id="IPR004088">
    <property type="entry name" value="KH_dom_type_1"/>
</dbReference>
<accession>K1WJY7</accession>
<evidence type="ECO:0000256" key="1">
    <source>
        <dbReference type="PROSITE-ProRule" id="PRU00117"/>
    </source>
</evidence>
<dbReference type="GO" id="GO:0003723">
    <property type="term" value="F:RNA binding"/>
    <property type="evidence" value="ECO:0007669"/>
    <property type="project" value="UniProtKB-UniRule"/>
</dbReference>
<feature type="domain" description="K Homology" evidence="3">
    <location>
        <begin position="235"/>
        <end position="311"/>
    </location>
</feature>
<dbReference type="OrthoDB" id="752362at2759"/>
<dbReference type="Gene3D" id="3.30.1370.10">
    <property type="entry name" value="K Homology domain, type 1"/>
    <property type="match status" value="1"/>
</dbReference>
<gene>
    <name evidence="4" type="ORF">MBM_09303</name>
</gene>
<dbReference type="PROSITE" id="PS50084">
    <property type="entry name" value="KH_TYPE_1"/>
    <property type="match status" value="1"/>
</dbReference>
<protein>
    <recommendedName>
        <fullName evidence="3">K Homology domain-containing protein</fullName>
    </recommendedName>
</protein>
<feature type="region of interest" description="Disordered" evidence="2">
    <location>
        <begin position="306"/>
        <end position="342"/>
    </location>
</feature>
<dbReference type="Pfam" id="PF00013">
    <property type="entry name" value="KH_1"/>
    <property type="match status" value="1"/>
</dbReference>
<dbReference type="SMART" id="SM00322">
    <property type="entry name" value="KH"/>
    <property type="match status" value="1"/>
</dbReference>
<organism evidence="4 5">
    <name type="scientific">Marssonina brunnea f. sp. multigermtubi (strain MB_m1)</name>
    <name type="common">Marssonina leaf spot fungus</name>
    <dbReference type="NCBI Taxonomy" id="1072389"/>
    <lineage>
        <taxon>Eukaryota</taxon>
        <taxon>Fungi</taxon>
        <taxon>Dikarya</taxon>
        <taxon>Ascomycota</taxon>
        <taxon>Pezizomycotina</taxon>
        <taxon>Leotiomycetes</taxon>
        <taxon>Helotiales</taxon>
        <taxon>Drepanopezizaceae</taxon>
        <taxon>Drepanopeziza</taxon>
    </lineage>
</organism>
<reference evidence="4 5" key="1">
    <citation type="journal article" date="2012" name="BMC Genomics">
        <title>Sequencing the genome of Marssonina brunnea reveals fungus-poplar co-evolution.</title>
        <authorList>
            <person name="Zhu S."/>
            <person name="Cao Y.-Z."/>
            <person name="Jiang C."/>
            <person name="Tan B.-Y."/>
            <person name="Wang Z."/>
            <person name="Feng S."/>
            <person name="Zhang L."/>
            <person name="Su X.-H."/>
            <person name="Brejova B."/>
            <person name="Vinar T."/>
            <person name="Xu M."/>
            <person name="Wang M.-X."/>
            <person name="Zhang S.-G."/>
            <person name="Huang M.-R."/>
            <person name="Wu R."/>
            <person name="Zhou Y."/>
        </authorList>
    </citation>
    <scope>NUCLEOTIDE SEQUENCE [LARGE SCALE GENOMIC DNA]</scope>
    <source>
        <strain evidence="4 5">MB_m1</strain>
    </source>
</reference>
<evidence type="ECO:0000313" key="4">
    <source>
        <dbReference type="EMBL" id="EKD12547.1"/>
    </source>
</evidence>
<sequence>MAKKALAGKENGQPVAGKAAGIKSGAQSITRGNLFAALEDKDGNPSTAAEFMKGPRDDGEVFFHLDPDVADDDRKDAESRVLILNYINHHLTRDMARLVPGDLEPSKNTEIMHRTAYKNVILDVGVHAYRHENQVETMQAFVKLADADIEGDGIDGTIWGEYAANTEEAEKDKATKIVSELATMGVFYWVPRWKYVVNSLHKRMNAYDKFGTKVAELPEPKFFDAAEGGNEDNSIEIEEEYGIFSGSSGQIIGPKGSKIQKIKAETGVKDIKMPQKDEYNRPRARDIVMVNIIGTQFTINKAKKAIQKNAPRPQRDGGASMYAAAPGWGDEGGNGGGGNHTVIQASGDWESVPATSADWDTVSAAPAGGEGGKSWADDANASAAANIVSYDW</sequence>
<feature type="region of interest" description="Disordered" evidence="2">
    <location>
        <begin position="1"/>
        <end position="23"/>
    </location>
</feature>
<evidence type="ECO:0000256" key="2">
    <source>
        <dbReference type="SAM" id="MobiDB-lite"/>
    </source>
</evidence>
<evidence type="ECO:0000259" key="3">
    <source>
        <dbReference type="SMART" id="SM00322"/>
    </source>
</evidence>
<dbReference type="Proteomes" id="UP000006753">
    <property type="component" value="Unassembled WGS sequence"/>
</dbReference>
<keyword evidence="1" id="KW-0694">RNA-binding</keyword>
<dbReference type="InterPro" id="IPR036612">
    <property type="entry name" value="KH_dom_type_1_sf"/>
</dbReference>
<dbReference type="InParanoid" id="K1WJY7"/>
<keyword evidence="5" id="KW-1185">Reference proteome</keyword>
<dbReference type="SUPFAM" id="SSF54791">
    <property type="entry name" value="Eukaryotic type KH-domain (KH-domain type I)"/>
    <property type="match status" value="1"/>
</dbReference>
<dbReference type="AlphaFoldDB" id="K1WJY7"/>
<proteinExistence type="predicted"/>
<dbReference type="InterPro" id="IPR004087">
    <property type="entry name" value="KH_dom"/>
</dbReference>
<feature type="compositionally biased region" description="Gly residues" evidence="2">
    <location>
        <begin position="329"/>
        <end position="339"/>
    </location>
</feature>
<dbReference type="EMBL" id="JH921456">
    <property type="protein sequence ID" value="EKD12547.1"/>
    <property type="molecule type" value="Genomic_DNA"/>
</dbReference>